<evidence type="ECO:0000256" key="4">
    <source>
        <dbReference type="ARBA" id="ARBA00022786"/>
    </source>
</evidence>
<keyword evidence="11" id="KW-1185">Reference proteome</keyword>
<comment type="catalytic activity">
    <reaction evidence="1 7">
        <text>Thiol-dependent hydrolysis of ester, thioester, amide, peptide and isopeptide bonds formed by the C-terminal Gly of ubiquitin (a 76-residue protein attached to proteins as an intracellular targeting signal).</text>
        <dbReference type="EC" id="3.4.19.12"/>
    </reaction>
</comment>
<comment type="similarity">
    <text evidence="2 7">Belongs to the peptidase C19 family.</text>
</comment>
<dbReference type="Pfam" id="PF00443">
    <property type="entry name" value="UCH"/>
    <property type="match status" value="1"/>
</dbReference>
<evidence type="ECO:0000313" key="10">
    <source>
        <dbReference type="EMBL" id="CAK7913196.1"/>
    </source>
</evidence>
<feature type="region of interest" description="Disordered" evidence="8">
    <location>
        <begin position="241"/>
        <end position="272"/>
    </location>
</feature>
<feature type="compositionally biased region" description="Low complexity" evidence="8">
    <location>
        <begin position="713"/>
        <end position="731"/>
    </location>
</feature>
<dbReference type="InterPro" id="IPR001394">
    <property type="entry name" value="Peptidase_C19_UCH"/>
</dbReference>
<proteinExistence type="inferred from homology"/>
<dbReference type="EC" id="3.4.19.12" evidence="7"/>
<keyword evidence="4 7" id="KW-0833">Ubl conjugation pathway</keyword>
<gene>
    <name evidence="10" type="ORF">CAAN4_F10572</name>
</gene>
<reference evidence="10 11" key="1">
    <citation type="submission" date="2024-01" db="EMBL/GenBank/DDBJ databases">
        <authorList>
            <consortium name="Genoscope - CEA"/>
            <person name="William W."/>
        </authorList>
    </citation>
    <scope>NUCLEOTIDE SEQUENCE [LARGE SCALE GENOMIC DNA]</scope>
    <source>
        <strain evidence="10 11">29B2s-10</strain>
    </source>
</reference>
<dbReference type="Proteomes" id="UP001497600">
    <property type="component" value="Chromosome F"/>
</dbReference>
<dbReference type="PROSITE" id="PS00972">
    <property type="entry name" value="USP_1"/>
    <property type="match status" value="1"/>
</dbReference>
<dbReference type="InterPro" id="IPR038765">
    <property type="entry name" value="Papain-like_cys_pep_sf"/>
</dbReference>
<keyword evidence="3 7" id="KW-0645">Protease</keyword>
<evidence type="ECO:0000256" key="2">
    <source>
        <dbReference type="ARBA" id="ARBA00009085"/>
    </source>
</evidence>
<feature type="domain" description="USP" evidence="9">
    <location>
        <begin position="459"/>
        <end position="878"/>
    </location>
</feature>
<dbReference type="PANTHER" id="PTHR21646:SF24">
    <property type="entry name" value="UBIQUITIN CARBOXYL-TERMINAL HYDROLASE"/>
    <property type="match status" value="1"/>
</dbReference>
<feature type="region of interest" description="Disordered" evidence="8">
    <location>
        <begin position="705"/>
        <end position="732"/>
    </location>
</feature>
<protein>
    <recommendedName>
        <fullName evidence="7">Ubiquitin carboxyl-terminal hydrolase</fullName>
        <ecNumber evidence="7">3.4.19.12</ecNumber>
    </recommendedName>
</protein>
<feature type="region of interest" description="Disordered" evidence="8">
    <location>
        <begin position="315"/>
        <end position="448"/>
    </location>
</feature>
<evidence type="ECO:0000256" key="1">
    <source>
        <dbReference type="ARBA" id="ARBA00000707"/>
    </source>
</evidence>
<evidence type="ECO:0000313" key="11">
    <source>
        <dbReference type="Proteomes" id="UP001497600"/>
    </source>
</evidence>
<dbReference type="SUPFAM" id="SSF54001">
    <property type="entry name" value="Cysteine proteinases"/>
    <property type="match status" value="1"/>
</dbReference>
<feature type="compositionally biased region" description="Low complexity" evidence="8">
    <location>
        <begin position="247"/>
        <end position="272"/>
    </location>
</feature>
<dbReference type="Gene3D" id="3.90.70.10">
    <property type="entry name" value="Cysteine proteinases"/>
    <property type="match status" value="1"/>
</dbReference>
<dbReference type="EMBL" id="OZ004258">
    <property type="protein sequence ID" value="CAK7913196.1"/>
    <property type="molecule type" value="Genomic_DNA"/>
</dbReference>
<keyword evidence="5 7" id="KW-0378">Hydrolase</keyword>
<accession>A0ABP0EFH0</accession>
<feature type="compositionally biased region" description="Polar residues" evidence="8">
    <location>
        <begin position="431"/>
        <end position="448"/>
    </location>
</feature>
<dbReference type="PROSITE" id="PS50235">
    <property type="entry name" value="USP_3"/>
    <property type="match status" value="1"/>
</dbReference>
<feature type="compositionally biased region" description="Polar residues" evidence="8">
    <location>
        <begin position="384"/>
        <end position="419"/>
    </location>
</feature>
<dbReference type="PANTHER" id="PTHR21646">
    <property type="entry name" value="UBIQUITIN CARBOXYL-TERMINAL HYDROLASE"/>
    <property type="match status" value="1"/>
</dbReference>
<evidence type="ECO:0000256" key="8">
    <source>
        <dbReference type="SAM" id="MobiDB-lite"/>
    </source>
</evidence>
<feature type="compositionally biased region" description="Polar residues" evidence="8">
    <location>
        <begin position="357"/>
        <end position="371"/>
    </location>
</feature>
<feature type="compositionally biased region" description="Low complexity" evidence="8">
    <location>
        <begin position="315"/>
        <end position="334"/>
    </location>
</feature>
<dbReference type="InterPro" id="IPR028889">
    <property type="entry name" value="USP"/>
</dbReference>
<name>A0ABP0EFH0_9ASCO</name>
<evidence type="ECO:0000256" key="7">
    <source>
        <dbReference type="RuleBase" id="RU366025"/>
    </source>
</evidence>
<evidence type="ECO:0000256" key="5">
    <source>
        <dbReference type="ARBA" id="ARBA00022801"/>
    </source>
</evidence>
<keyword evidence="6 7" id="KW-0788">Thiol protease</keyword>
<organism evidence="10 11">
    <name type="scientific">[Candida] anglica</name>
    <dbReference type="NCBI Taxonomy" id="148631"/>
    <lineage>
        <taxon>Eukaryota</taxon>
        <taxon>Fungi</taxon>
        <taxon>Dikarya</taxon>
        <taxon>Ascomycota</taxon>
        <taxon>Saccharomycotina</taxon>
        <taxon>Pichiomycetes</taxon>
        <taxon>Debaryomycetaceae</taxon>
        <taxon>Kurtzmaniella</taxon>
    </lineage>
</organism>
<evidence type="ECO:0000256" key="6">
    <source>
        <dbReference type="ARBA" id="ARBA00022807"/>
    </source>
</evidence>
<dbReference type="PROSITE" id="PS00973">
    <property type="entry name" value="USP_2"/>
    <property type="match status" value="1"/>
</dbReference>
<evidence type="ECO:0000256" key="3">
    <source>
        <dbReference type="ARBA" id="ARBA00022670"/>
    </source>
</evidence>
<evidence type="ECO:0000259" key="9">
    <source>
        <dbReference type="PROSITE" id="PS50235"/>
    </source>
</evidence>
<dbReference type="InterPro" id="IPR018200">
    <property type="entry name" value="USP_CS"/>
</dbReference>
<dbReference type="InterPro" id="IPR050185">
    <property type="entry name" value="Ub_carboxyl-term_hydrolase"/>
</dbReference>
<sequence length="880" mass="97702">MSNGTGNITGGTRNNPSDSVRSNALNVIAREFRTLEQDANVGKMSLFDLIEYCESLYEASAHAADSAGMVQSYIRGYLVFCYFINNYVMVNYGGFEQFVAKKEYDFLIYINLYHFFRQEDDKEDELKPLRGYVEDYLGGMRLLSFEIGVLTDWLDDYLEYLKQKDAIGDGTDVSINEAPEPTLLLEEEEEDDRSFESRFPSVSIRKVPSVTGTYLDHKTPANEATPVKSVTMSSLAMKHPFDHGDVSSKPTVSSTTFSSPLSSSTVTSRPPIPQQLPEQLLRARTFSSIPTAPLPVPNSHPGTNIVHGIIETNGYSAPYPSSDDSTPSYTQSSSHQIPLNQSRKRSNLPFSRAPMPLSTTDNTQNYSNGSKNGYPRGSEMPQFSGRQPISNQSTSVPAYNTSSNNINPASNPGYSQNYGSGHGSGPAYPTPSHQTVSGPNPGSHLATTPSSYMKNNAICGLRNFGSSCYINSTLQLLFGLVQFKSIFSNSRYHRYIREPKFVKQFSSPEPHLLSVAVSGLLKSFVNHGSCGIAPSKFLRISSNLKPDFNIPNEQQDAQEFLLFLLERLHDELAVKSSVQIDHLPSDANVSAKDYDQYLKWYQSVISLEGTSPVNDLFQGHLQNKLICNNCGYESVSYSQFTSLSLPIPSHSATRSVNLGDCLRYYIKDEILTGDNAWNCPKCSTVKNITTTTTLDASNTKRSGLFKLGRRSKSPTPASNPNTTTSSTISTNGSAQSSIKRLSFVKLPQILFIHLSRFSMFSLTDKLNTTIKYPLELRFNASAEKTILYKLTGLINHFGNLKSGHYTSLVNKSTFHQHMSSSERIVPNNIDNLKRPYWCYFDDDAVQPGVTHGNINMESGPIISELNSKEVYVLCYEKVEE</sequence>